<dbReference type="AlphaFoldDB" id="A0A1Q9JHE3"/>
<accession>A0A1Q9JHE3</accession>
<dbReference type="Proteomes" id="UP000187404">
    <property type="component" value="Unassembled WGS sequence"/>
</dbReference>
<dbReference type="STRING" id="1261640.BHK98_05800"/>
<gene>
    <name evidence="1" type="ORF">BHK98_05800</name>
</gene>
<name>A0A1Q9JHE3_9FIRM</name>
<proteinExistence type="predicted"/>
<dbReference type="EMBL" id="MJIE01000001">
    <property type="protein sequence ID" value="OLR55620.1"/>
    <property type="molecule type" value="Genomic_DNA"/>
</dbReference>
<dbReference type="OrthoDB" id="3174733at2"/>
<reference evidence="1 2" key="1">
    <citation type="journal article" date="2016" name="Appl. Environ. Microbiol.">
        <title>Function and Phylogeny of Bacterial Butyryl Coenzyme A:Acetate Transferases and Their Diversity in the Proximal Colon of Swine.</title>
        <authorList>
            <person name="Trachsel J."/>
            <person name="Bayles D.O."/>
            <person name="Looft T."/>
            <person name="Levine U.Y."/>
            <person name="Allen H.K."/>
        </authorList>
    </citation>
    <scope>NUCLEOTIDE SEQUENCE [LARGE SCALE GENOMIC DNA]</scope>
    <source>
        <strain evidence="1 2">68-3-10</strain>
    </source>
</reference>
<keyword evidence="2" id="KW-1185">Reference proteome</keyword>
<evidence type="ECO:0000313" key="2">
    <source>
        <dbReference type="Proteomes" id="UP000187404"/>
    </source>
</evidence>
<protein>
    <submittedName>
        <fullName evidence="1">Transcriptional regulator</fullName>
    </submittedName>
</protein>
<sequence>MENEMFVGVETVAKDFGVSKGFAYKLIKQMNDELKAKGYLTVAGRVSRQYYRERIYGFASEEHRNGSQQEIPTSR</sequence>
<comment type="caution">
    <text evidence="1">The sequence shown here is derived from an EMBL/GenBank/DDBJ whole genome shotgun (WGS) entry which is preliminary data.</text>
</comment>
<evidence type="ECO:0000313" key="1">
    <source>
        <dbReference type="EMBL" id="OLR55620.1"/>
    </source>
</evidence>
<organism evidence="1 2">
    <name type="scientific">Hornefia porci</name>
    <dbReference type="NCBI Taxonomy" id="2652292"/>
    <lineage>
        <taxon>Bacteria</taxon>
        <taxon>Bacillati</taxon>
        <taxon>Bacillota</taxon>
        <taxon>Clostridia</taxon>
        <taxon>Peptostreptococcales</taxon>
        <taxon>Anaerovoracaceae</taxon>
        <taxon>Hornefia</taxon>
    </lineage>
</organism>
<dbReference type="RefSeq" id="WP_075712610.1">
    <property type="nucleotide sequence ID" value="NZ_MJIE01000001.1"/>
</dbReference>